<organism evidence="2 3">
    <name type="scientific">Pseudonocardia hispaniensis</name>
    <dbReference type="NCBI Taxonomy" id="904933"/>
    <lineage>
        <taxon>Bacteria</taxon>
        <taxon>Bacillati</taxon>
        <taxon>Actinomycetota</taxon>
        <taxon>Actinomycetes</taxon>
        <taxon>Pseudonocardiales</taxon>
        <taxon>Pseudonocardiaceae</taxon>
        <taxon>Pseudonocardia</taxon>
    </lineage>
</organism>
<gene>
    <name evidence="2" type="ORF">ACFQE5_20515</name>
</gene>
<dbReference type="Proteomes" id="UP001596302">
    <property type="component" value="Unassembled WGS sequence"/>
</dbReference>
<keyword evidence="3" id="KW-1185">Reference proteome</keyword>
<evidence type="ECO:0000313" key="2">
    <source>
        <dbReference type="EMBL" id="MFC5996594.1"/>
    </source>
</evidence>
<reference evidence="3" key="1">
    <citation type="journal article" date="2019" name="Int. J. Syst. Evol. Microbiol.">
        <title>The Global Catalogue of Microorganisms (GCM) 10K type strain sequencing project: providing services to taxonomists for standard genome sequencing and annotation.</title>
        <authorList>
            <consortium name="The Broad Institute Genomics Platform"/>
            <consortium name="The Broad Institute Genome Sequencing Center for Infectious Disease"/>
            <person name="Wu L."/>
            <person name="Ma J."/>
        </authorList>
    </citation>
    <scope>NUCLEOTIDE SEQUENCE [LARGE SCALE GENOMIC DNA]</scope>
    <source>
        <strain evidence="3">CCM 8391</strain>
    </source>
</reference>
<dbReference type="RefSeq" id="WP_379587345.1">
    <property type="nucleotide sequence ID" value="NZ_JBHSQW010000044.1"/>
</dbReference>
<keyword evidence="1" id="KW-0472">Membrane</keyword>
<dbReference type="EMBL" id="JBHSQW010000044">
    <property type="protein sequence ID" value="MFC5996594.1"/>
    <property type="molecule type" value="Genomic_DNA"/>
</dbReference>
<comment type="caution">
    <text evidence="2">The sequence shown here is derived from an EMBL/GenBank/DDBJ whole genome shotgun (WGS) entry which is preliminary data.</text>
</comment>
<accession>A0ABW1J7S7</accession>
<sequence length="109" mass="11617">MVPLGLYEFLATLVGIGLLVVVLRWAYGTSGSLPDPPHHDPDDPTGHGLLQEVSRVPTESAAQLLRSRLNGAGIRSTIGFGGTEEGYRLLVFPADVVDAKVVLSRGPRE</sequence>
<keyword evidence="1" id="KW-1133">Transmembrane helix</keyword>
<evidence type="ECO:0000313" key="3">
    <source>
        <dbReference type="Proteomes" id="UP001596302"/>
    </source>
</evidence>
<evidence type="ECO:0000256" key="1">
    <source>
        <dbReference type="SAM" id="Phobius"/>
    </source>
</evidence>
<name>A0ABW1J7S7_9PSEU</name>
<protein>
    <submittedName>
        <fullName evidence="2">Uncharacterized protein</fullName>
    </submittedName>
</protein>
<feature type="transmembrane region" description="Helical" evidence="1">
    <location>
        <begin position="6"/>
        <end position="27"/>
    </location>
</feature>
<keyword evidence="1" id="KW-0812">Transmembrane</keyword>
<proteinExistence type="predicted"/>